<dbReference type="PROSITE" id="PS50011">
    <property type="entry name" value="PROTEIN_KINASE_DOM"/>
    <property type="match status" value="1"/>
</dbReference>
<comment type="catalytic activity">
    <reaction evidence="16">
        <text>L-threonyl-[protein] + ATP = O-phospho-L-threonyl-[protein] + ADP + H(+)</text>
        <dbReference type="Rhea" id="RHEA:46608"/>
        <dbReference type="Rhea" id="RHEA-COMP:11060"/>
        <dbReference type="Rhea" id="RHEA-COMP:11605"/>
        <dbReference type="ChEBI" id="CHEBI:15378"/>
        <dbReference type="ChEBI" id="CHEBI:30013"/>
        <dbReference type="ChEBI" id="CHEBI:30616"/>
        <dbReference type="ChEBI" id="CHEBI:61977"/>
        <dbReference type="ChEBI" id="CHEBI:456216"/>
        <dbReference type="EC" id="2.7.11.1"/>
    </reaction>
</comment>
<keyword evidence="3" id="KW-0723">Serine/threonine-protein kinase</keyword>
<feature type="region of interest" description="Disordered" evidence="18">
    <location>
        <begin position="827"/>
        <end position="893"/>
    </location>
</feature>
<protein>
    <recommendedName>
        <fullName evidence="2">non-specific serine/threonine protein kinase</fullName>
        <ecNumber evidence="2">2.7.11.1</ecNumber>
    </recommendedName>
</protein>
<dbReference type="Pfam" id="PF00560">
    <property type="entry name" value="LRR_1"/>
    <property type="match status" value="4"/>
</dbReference>
<evidence type="ECO:0000256" key="6">
    <source>
        <dbReference type="ARBA" id="ARBA00022679"/>
    </source>
</evidence>
<dbReference type="InterPro" id="IPR011009">
    <property type="entry name" value="Kinase-like_dom_sf"/>
</dbReference>
<dbReference type="InterPro" id="IPR001611">
    <property type="entry name" value="Leu-rich_rpt"/>
</dbReference>
<evidence type="ECO:0000256" key="4">
    <source>
        <dbReference type="ARBA" id="ARBA00022553"/>
    </source>
</evidence>
<comment type="caution">
    <text evidence="22">The sequence shown here is derived from an EMBL/GenBank/DDBJ whole genome shotgun (WGS) entry which is preliminary data.</text>
</comment>
<evidence type="ECO:0000256" key="5">
    <source>
        <dbReference type="ARBA" id="ARBA00022614"/>
    </source>
</evidence>
<feature type="domain" description="Protein kinase" evidence="21">
    <location>
        <begin position="626"/>
        <end position="893"/>
    </location>
</feature>
<keyword evidence="8 20" id="KW-0732">Signal</keyword>
<gene>
    <name evidence="22" type="ORF">DY000_02004242</name>
</gene>
<dbReference type="Proteomes" id="UP000266723">
    <property type="component" value="Unassembled WGS sequence"/>
</dbReference>
<evidence type="ECO:0000256" key="16">
    <source>
        <dbReference type="ARBA" id="ARBA00047899"/>
    </source>
</evidence>
<dbReference type="PROSITE" id="PS51257">
    <property type="entry name" value="PROKAR_LIPOPROTEIN"/>
    <property type="match status" value="1"/>
</dbReference>
<keyword evidence="14" id="KW-0675">Receptor</keyword>
<keyword evidence="3" id="KW-0418">Kinase</keyword>
<dbReference type="InterPro" id="IPR051824">
    <property type="entry name" value="LRR_Rcpt-Like_S/T_Kinase"/>
</dbReference>
<evidence type="ECO:0000256" key="13">
    <source>
        <dbReference type="ARBA" id="ARBA00023136"/>
    </source>
</evidence>
<evidence type="ECO:0000256" key="8">
    <source>
        <dbReference type="ARBA" id="ARBA00022729"/>
    </source>
</evidence>
<dbReference type="PANTHER" id="PTHR48006:SF69">
    <property type="entry name" value="PROTEIN KINASE DOMAIN-CONTAINING PROTEIN"/>
    <property type="match status" value="1"/>
</dbReference>
<dbReference type="Gene3D" id="3.80.10.10">
    <property type="entry name" value="Ribonuclease Inhibitor"/>
    <property type="match status" value="3"/>
</dbReference>
<keyword evidence="23" id="KW-1185">Reference proteome</keyword>
<feature type="chain" id="PRO_5047126827" description="non-specific serine/threonine protein kinase" evidence="20">
    <location>
        <begin position="25"/>
        <end position="893"/>
    </location>
</feature>
<evidence type="ECO:0000313" key="23">
    <source>
        <dbReference type="Proteomes" id="UP000266723"/>
    </source>
</evidence>
<dbReference type="InterPro" id="IPR001245">
    <property type="entry name" value="Ser-Thr/Tyr_kinase_cat_dom"/>
</dbReference>
<evidence type="ECO:0000256" key="9">
    <source>
        <dbReference type="ARBA" id="ARBA00022737"/>
    </source>
</evidence>
<dbReference type="Pfam" id="PF11721">
    <property type="entry name" value="Malectin"/>
    <property type="match status" value="2"/>
</dbReference>
<dbReference type="SUPFAM" id="SSF56112">
    <property type="entry name" value="Protein kinase-like (PK-like)"/>
    <property type="match status" value="1"/>
</dbReference>
<name>A0ABQ7CJC1_BRACR</name>
<dbReference type="SMART" id="SM00220">
    <property type="entry name" value="S_TKc"/>
    <property type="match status" value="1"/>
</dbReference>
<sequence>MLLNRLIFPYFILVSLFLSCIASSQTLPKEEVDALRAVATALKKSNWNFNVDPCDLTSSDGGWRNPNADKLFEDKITCSCTSTVCHVTKIVLKAQSLQGSLPKEFAGLPFLQEIDLSRNYLNGSVPPEWGTLPLINITLLANRITGPIPKEIGNITTLQNLILESNQISGNLPPELGNLKNIQRILLGTNYLTGDIPSTFSKLTKLTEFRISDNQFTGTIPDFIQNWTELTKLTIQASGLVGPIPSGIGTLLKLTDLRISDLNGPSSPFPPLQNMTSMQTLIIRNSNLTGELPDYLVSITTLKLLDLSFNKLSGPIPATYKDLWNVDNVYFTSNMLSGEVPKWMVENADKIDLTYNNFSRDATTSQCHTREANLFSSTRPLVANNYSNVYCRSPYICPKTLYGLHINCGGDELTVNGNKYEADRLDSTFYDSRTGWFSSNTGHFLDDERSPKVPTIWTNTSELKIAEPSLYTDARLSAISLTYYAFCLGDGSYTGKLEVKDFDIVSEAKGAGRAVVKSFRVMVTNGTLEIRLFWAGKGTQAIPVRGSYGALISAVSVDQNFTIGRNWAVVGAAVASTVFLGLLICGILCWRRCLRPKSQMEKDFKNLDCLVSSFSLKQIKVATDNFNPANKIGEGGFGPVHKGKLTDGTLIAVKQLSSKSKQGNREFLNEIGMISALQHPHLVKLYGCCVEGGQLLLIYEYLVNNSLARALFGPLKTQIRLDWPIRQKICVGIARGLAFLHEESRLKIVHRDIKAANVLLDKELNPKISDFGLAKLDEQENTHMSTRVAGTYGYMAPEYAVRGHLTDKADVYSFGVVALEIVHGRGNTSARTRSKGAKQADGSSRPEAWNRLQQRRSNEDDPDWYPLHQSSSVGQTVDVDGGEDARRTLHGGC</sequence>
<evidence type="ECO:0000256" key="2">
    <source>
        <dbReference type="ARBA" id="ARBA00012513"/>
    </source>
</evidence>
<comment type="subcellular location">
    <subcellularLocation>
        <location evidence="1">Membrane</location>
        <topology evidence="1">Single-pass type I membrane protein</topology>
    </subcellularLocation>
</comment>
<dbReference type="SUPFAM" id="SSF52058">
    <property type="entry name" value="L domain-like"/>
    <property type="match status" value="1"/>
</dbReference>
<keyword evidence="13 19" id="KW-0472">Membrane</keyword>
<evidence type="ECO:0000256" key="18">
    <source>
        <dbReference type="SAM" id="MobiDB-lite"/>
    </source>
</evidence>
<keyword evidence="11" id="KW-0067">ATP-binding</keyword>
<keyword evidence="10" id="KW-0547">Nucleotide-binding</keyword>
<dbReference type="Gene3D" id="1.10.510.10">
    <property type="entry name" value="Transferase(Phosphotransferase) domain 1"/>
    <property type="match status" value="1"/>
</dbReference>
<evidence type="ECO:0000256" key="3">
    <source>
        <dbReference type="ARBA" id="ARBA00022527"/>
    </source>
</evidence>
<reference evidence="22 23" key="1">
    <citation type="journal article" date="2020" name="BMC Genomics">
        <title>Intraspecific diversification of the crop wild relative Brassica cretica Lam. using demographic model selection.</title>
        <authorList>
            <person name="Kioukis A."/>
            <person name="Michalopoulou V.A."/>
            <person name="Briers L."/>
            <person name="Pirintsos S."/>
            <person name="Studholme D.J."/>
            <person name="Pavlidis P."/>
            <person name="Sarris P.F."/>
        </authorList>
    </citation>
    <scope>NUCLEOTIDE SEQUENCE [LARGE SCALE GENOMIC DNA]</scope>
    <source>
        <strain evidence="23">cv. PFS-1207/04</strain>
    </source>
</reference>
<keyword evidence="15" id="KW-0325">Glycoprotein</keyword>
<dbReference type="Gene3D" id="2.60.120.430">
    <property type="entry name" value="Galactose-binding lectin"/>
    <property type="match status" value="2"/>
</dbReference>
<dbReference type="InterPro" id="IPR008271">
    <property type="entry name" value="Ser/Thr_kinase_AS"/>
</dbReference>
<evidence type="ECO:0000256" key="1">
    <source>
        <dbReference type="ARBA" id="ARBA00004479"/>
    </source>
</evidence>
<accession>A0ABQ7CJC1</accession>
<dbReference type="Pfam" id="PF07714">
    <property type="entry name" value="PK_Tyr_Ser-Thr"/>
    <property type="match status" value="1"/>
</dbReference>
<organism evidence="22 23">
    <name type="scientific">Brassica cretica</name>
    <name type="common">Mustard</name>
    <dbReference type="NCBI Taxonomy" id="69181"/>
    <lineage>
        <taxon>Eukaryota</taxon>
        <taxon>Viridiplantae</taxon>
        <taxon>Streptophyta</taxon>
        <taxon>Embryophyta</taxon>
        <taxon>Tracheophyta</taxon>
        <taxon>Spermatophyta</taxon>
        <taxon>Magnoliopsida</taxon>
        <taxon>eudicotyledons</taxon>
        <taxon>Gunneridae</taxon>
        <taxon>Pentapetalae</taxon>
        <taxon>rosids</taxon>
        <taxon>malvids</taxon>
        <taxon>Brassicales</taxon>
        <taxon>Brassicaceae</taxon>
        <taxon>Brassiceae</taxon>
        <taxon>Brassica</taxon>
    </lineage>
</organism>
<keyword evidence="7 19" id="KW-0812">Transmembrane</keyword>
<evidence type="ECO:0000256" key="17">
    <source>
        <dbReference type="ARBA" id="ARBA00048679"/>
    </source>
</evidence>
<evidence type="ECO:0000256" key="19">
    <source>
        <dbReference type="SAM" id="Phobius"/>
    </source>
</evidence>
<dbReference type="InterPro" id="IPR021720">
    <property type="entry name" value="Malectin_dom"/>
</dbReference>
<feature type="transmembrane region" description="Helical" evidence="19">
    <location>
        <begin position="567"/>
        <end position="590"/>
    </location>
</feature>
<dbReference type="InterPro" id="IPR032675">
    <property type="entry name" value="LRR_dom_sf"/>
</dbReference>
<feature type="signal peptide" evidence="20">
    <location>
        <begin position="1"/>
        <end position="24"/>
    </location>
</feature>
<keyword evidence="5" id="KW-0433">Leucine-rich repeat</keyword>
<evidence type="ECO:0000259" key="21">
    <source>
        <dbReference type="PROSITE" id="PS50011"/>
    </source>
</evidence>
<keyword evidence="12 19" id="KW-1133">Transmembrane helix</keyword>
<evidence type="ECO:0000256" key="11">
    <source>
        <dbReference type="ARBA" id="ARBA00022840"/>
    </source>
</evidence>
<dbReference type="EC" id="2.7.11.1" evidence="2"/>
<evidence type="ECO:0000256" key="14">
    <source>
        <dbReference type="ARBA" id="ARBA00023170"/>
    </source>
</evidence>
<dbReference type="EMBL" id="QGKV02000832">
    <property type="protein sequence ID" value="KAF3551801.1"/>
    <property type="molecule type" value="Genomic_DNA"/>
</dbReference>
<proteinExistence type="predicted"/>
<evidence type="ECO:0000313" key="22">
    <source>
        <dbReference type="EMBL" id="KAF3551801.1"/>
    </source>
</evidence>
<keyword evidence="9" id="KW-0677">Repeat</keyword>
<evidence type="ECO:0000256" key="12">
    <source>
        <dbReference type="ARBA" id="ARBA00022989"/>
    </source>
</evidence>
<dbReference type="InterPro" id="IPR000719">
    <property type="entry name" value="Prot_kinase_dom"/>
</dbReference>
<keyword evidence="4" id="KW-0597">Phosphoprotein</keyword>
<keyword evidence="6" id="KW-0808">Transferase</keyword>
<dbReference type="Gene3D" id="3.30.200.20">
    <property type="entry name" value="Phosphorylase Kinase, domain 1"/>
    <property type="match status" value="1"/>
</dbReference>
<evidence type="ECO:0000256" key="7">
    <source>
        <dbReference type="ARBA" id="ARBA00022692"/>
    </source>
</evidence>
<dbReference type="PROSITE" id="PS00108">
    <property type="entry name" value="PROTEIN_KINASE_ST"/>
    <property type="match status" value="1"/>
</dbReference>
<evidence type="ECO:0000256" key="15">
    <source>
        <dbReference type="ARBA" id="ARBA00023180"/>
    </source>
</evidence>
<evidence type="ECO:0000256" key="20">
    <source>
        <dbReference type="SAM" id="SignalP"/>
    </source>
</evidence>
<evidence type="ECO:0000256" key="10">
    <source>
        <dbReference type="ARBA" id="ARBA00022741"/>
    </source>
</evidence>
<dbReference type="PANTHER" id="PTHR48006">
    <property type="entry name" value="LEUCINE-RICH REPEAT-CONTAINING PROTEIN DDB_G0281931-RELATED"/>
    <property type="match status" value="1"/>
</dbReference>
<comment type="catalytic activity">
    <reaction evidence="17">
        <text>L-seryl-[protein] + ATP = O-phospho-L-seryl-[protein] + ADP + H(+)</text>
        <dbReference type="Rhea" id="RHEA:17989"/>
        <dbReference type="Rhea" id="RHEA-COMP:9863"/>
        <dbReference type="Rhea" id="RHEA-COMP:11604"/>
        <dbReference type="ChEBI" id="CHEBI:15378"/>
        <dbReference type="ChEBI" id="CHEBI:29999"/>
        <dbReference type="ChEBI" id="CHEBI:30616"/>
        <dbReference type="ChEBI" id="CHEBI:83421"/>
        <dbReference type="ChEBI" id="CHEBI:456216"/>
        <dbReference type="EC" id="2.7.11.1"/>
    </reaction>
</comment>